<organism evidence="2 3">
    <name type="scientific">Septoria linicola</name>
    <dbReference type="NCBI Taxonomy" id="215465"/>
    <lineage>
        <taxon>Eukaryota</taxon>
        <taxon>Fungi</taxon>
        <taxon>Dikarya</taxon>
        <taxon>Ascomycota</taxon>
        <taxon>Pezizomycotina</taxon>
        <taxon>Dothideomycetes</taxon>
        <taxon>Dothideomycetidae</taxon>
        <taxon>Mycosphaerellales</taxon>
        <taxon>Mycosphaerellaceae</taxon>
        <taxon>Septoria</taxon>
    </lineage>
</organism>
<feature type="compositionally biased region" description="Polar residues" evidence="1">
    <location>
        <begin position="96"/>
        <end position="109"/>
    </location>
</feature>
<dbReference type="EMBL" id="CP099420">
    <property type="protein sequence ID" value="USW51162.1"/>
    <property type="molecule type" value="Genomic_DNA"/>
</dbReference>
<feature type="compositionally biased region" description="Basic and acidic residues" evidence="1">
    <location>
        <begin position="85"/>
        <end position="94"/>
    </location>
</feature>
<dbReference type="Proteomes" id="UP001056384">
    <property type="component" value="Chromosome 3"/>
</dbReference>
<reference evidence="2" key="1">
    <citation type="submission" date="2022-06" db="EMBL/GenBank/DDBJ databases">
        <title>Complete genome sequences of two strains of the flax pathogen Septoria linicola.</title>
        <authorList>
            <person name="Lapalu N."/>
            <person name="Simon A."/>
            <person name="Demenou B."/>
            <person name="Paumier D."/>
            <person name="Guillot M.-P."/>
            <person name="Gout L."/>
            <person name="Valade R."/>
        </authorList>
    </citation>
    <scope>NUCLEOTIDE SEQUENCE</scope>
    <source>
        <strain evidence="2">SE15195</strain>
    </source>
</reference>
<protein>
    <recommendedName>
        <fullName evidence="4">Myb-like domain-containing protein</fullName>
    </recommendedName>
</protein>
<proteinExistence type="predicted"/>
<evidence type="ECO:0008006" key="4">
    <source>
        <dbReference type="Google" id="ProtNLM"/>
    </source>
</evidence>
<gene>
    <name evidence="2" type="ORF">Slin15195_G044810</name>
</gene>
<keyword evidence="3" id="KW-1185">Reference proteome</keyword>
<dbReference type="OrthoDB" id="4828117at2759"/>
<evidence type="ECO:0000256" key="1">
    <source>
        <dbReference type="SAM" id="MobiDB-lite"/>
    </source>
</evidence>
<evidence type="ECO:0000313" key="2">
    <source>
        <dbReference type="EMBL" id="USW51162.1"/>
    </source>
</evidence>
<feature type="region of interest" description="Disordered" evidence="1">
    <location>
        <begin position="59"/>
        <end position="129"/>
    </location>
</feature>
<dbReference type="AlphaFoldDB" id="A0A9Q9ASD3"/>
<sequence>MGKSTVDWNSQETWQRVVAAIIATGVKIDYKQVALHFGTTYDTIENRFRKIKKEAIVLKEEVETGERGQSTPVRKSATFGTPKKTPRDTPKKDPLSTVTNARVSKTPTPKNRKSAIKQEAIESDLIDGPSDFDDGLGGFGHYTGAFNGDDLSDFLN</sequence>
<evidence type="ECO:0000313" key="3">
    <source>
        <dbReference type="Proteomes" id="UP001056384"/>
    </source>
</evidence>
<accession>A0A9Q9ASD3</accession>
<name>A0A9Q9ASD3_9PEZI</name>